<dbReference type="Proteomes" id="UP000275076">
    <property type="component" value="Unassembled WGS sequence"/>
</dbReference>
<accession>A0A3R9QH56</accession>
<dbReference type="PROSITE" id="PS50850">
    <property type="entry name" value="MFS"/>
    <property type="match status" value="1"/>
</dbReference>
<feature type="transmembrane region" description="Helical" evidence="6">
    <location>
        <begin position="335"/>
        <end position="361"/>
    </location>
</feature>
<organism evidence="8 9">
    <name type="scientific">Salibacterium salarium</name>
    <dbReference type="NCBI Taxonomy" id="284579"/>
    <lineage>
        <taxon>Bacteria</taxon>
        <taxon>Bacillati</taxon>
        <taxon>Bacillota</taxon>
        <taxon>Bacilli</taxon>
        <taxon>Bacillales</taxon>
        <taxon>Bacillaceae</taxon>
    </lineage>
</organism>
<feature type="transmembrane region" description="Helical" evidence="6">
    <location>
        <begin position="47"/>
        <end position="68"/>
    </location>
</feature>
<keyword evidence="5 6" id="KW-0472">Membrane</keyword>
<feature type="transmembrane region" description="Helical" evidence="6">
    <location>
        <begin position="302"/>
        <end position="323"/>
    </location>
</feature>
<feature type="transmembrane region" description="Helical" evidence="6">
    <location>
        <begin position="167"/>
        <end position="188"/>
    </location>
</feature>
<evidence type="ECO:0000256" key="6">
    <source>
        <dbReference type="SAM" id="Phobius"/>
    </source>
</evidence>
<gene>
    <name evidence="8" type="ORF">D7Z54_26105</name>
</gene>
<evidence type="ECO:0000256" key="5">
    <source>
        <dbReference type="ARBA" id="ARBA00023136"/>
    </source>
</evidence>
<feature type="transmembrane region" description="Helical" evidence="6">
    <location>
        <begin position="20"/>
        <end position="41"/>
    </location>
</feature>
<dbReference type="InterPro" id="IPR020846">
    <property type="entry name" value="MFS_dom"/>
</dbReference>
<dbReference type="InterPro" id="IPR052714">
    <property type="entry name" value="MFS_Exporter"/>
</dbReference>
<dbReference type="InterPro" id="IPR036259">
    <property type="entry name" value="MFS_trans_sf"/>
</dbReference>
<evidence type="ECO:0000256" key="1">
    <source>
        <dbReference type="ARBA" id="ARBA00004651"/>
    </source>
</evidence>
<keyword evidence="3 6" id="KW-0812">Transmembrane</keyword>
<feature type="transmembrane region" description="Helical" evidence="6">
    <location>
        <begin position="209"/>
        <end position="235"/>
    </location>
</feature>
<name>A0A3R9QH56_9BACI</name>
<dbReference type="CDD" id="cd17489">
    <property type="entry name" value="MFS_YfcJ_like"/>
    <property type="match status" value="1"/>
</dbReference>
<evidence type="ECO:0000259" key="7">
    <source>
        <dbReference type="PROSITE" id="PS50850"/>
    </source>
</evidence>
<feature type="transmembrane region" description="Helical" evidence="6">
    <location>
        <begin position="278"/>
        <end position="296"/>
    </location>
</feature>
<dbReference type="AlphaFoldDB" id="A0A3R9QH56"/>
<evidence type="ECO:0000313" key="9">
    <source>
        <dbReference type="Proteomes" id="UP000275076"/>
    </source>
</evidence>
<feature type="transmembrane region" description="Helical" evidence="6">
    <location>
        <begin position="367"/>
        <end position="386"/>
    </location>
</feature>
<protein>
    <submittedName>
        <fullName evidence="8">MFS transporter</fullName>
    </submittedName>
</protein>
<dbReference type="Pfam" id="PF07690">
    <property type="entry name" value="MFS_1"/>
    <property type="match status" value="1"/>
</dbReference>
<feature type="domain" description="Major facilitator superfamily (MFS) profile" evidence="7">
    <location>
        <begin position="13"/>
        <end position="390"/>
    </location>
</feature>
<sequence>MKTNERPPIWTKNFLSISFVHFIVFVIFYTLLTTLPLYVIYDLGGSEAQGGLVVTAMFITAILVRPISGKIVERIGKRKILISLVIVFAVTTFGYIWIEGFAALLILRLIHGVSFGVLTTATSAIAADVVPDERRGEGLGYFTMSMNLAVVAGPFLGLTLIQFVSFQYLFVILSITMLVGVVCAWIVKTKETYQPAVTPVQRKMTIHDFLELSALPIALMSSLVAFAYSGVISFISVYATELGLEQVSSYFFLVFAITMLVTRPYLGRLFDERGPKIVILPCLIIFASGLLTLSIADSAVLFLVSAGLIGVGYGTLLPCLLSMSVQSSAGHRNSYATATFFMMFDSGIALGSYFLGIFASFTGFSSLFLYSAVFVLILTISFYIVFNKIAACPGRNGKNKKLGRQVNKPSLFLVQNCAVSVDPFIAVVDDVPPEITWDTSSK</sequence>
<comment type="caution">
    <text evidence="8">The sequence shown here is derived from an EMBL/GenBank/DDBJ whole genome shotgun (WGS) entry which is preliminary data.</text>
</comment>
<evidence type="ECO:0000256" key="3">
    <source>
        <dbReference type="ARBA" id="ARBA00022692"/>
    </source>
</evidence>
<dbReference type="InterPro" id="IPR011701">
    <property type="entry name" value="MFS"/>
</dbReference>
<reference evidence="8 9" key="1">
    <citation type="submission" date="2018-10" db="EMBL/GenBank/DDBJ databases">
        <title>Draft genome sequence of Bacillus salarius IM0101, isolated from a hypersaline soil in Inner Mongolia, China.</title>
        <authorList>
            <person name="Yamprayoonswat W."/>
            <person name="Boonvisut S."/>
            <person name="Jumpathong W."/>
            <person name="Sittihan S."/>
            <person name="Ruangsuj P."/>
            <person name="Wanthongcharoen S."/>
            <person name="Thongpramul N."/>
            <person name="Pimmason S."/>
            <person name="Yu B."/>
            <person name="Yasawong M."/>
        </authorList>
    </citation>
    <scope>NUCLEOTIDE SEQUENCE [LARGE SCALE GENOMIC DNA]</scope>
    <source>
        <strain evidence="8 9">IM0101</strain>
    </source>
</reference>
<keyword evidence="2" id="KW-0813">Transport</keyword>
<feature type="transmembrane region" description="Helical" evidence="6">
    <location>
        <begin position="80"/>
        <end position="98"/>
    </location>
</feature>
<feature type="transmembrane region" description="Helical" evidence="6">
    <location>
        <begin position="139"/>
        <end position="161"/>
    </location>
</feature>
<dbReference type="GO" id="GO:0022857">
    <property type="term" value="F:transmembrane transporter activity"/>
    <property type="evidence" value="ECO:0007669"/>
    <property type="project" value="InterPro"/>
</dbReference>
<keyword evidence="9" id="KW-1185">Reference proteome</keyword>
<keyword evidence="4 6" id="KW-1133">Transmembrane helix</keyword>
<evidence type="ECO:0000313" key="8">
    <source>
        <dbReference type="EMBL" id="RSL30441.1"/>
    </source>
</evidence>
<feature type="transmembrane region" description="Helical" evidence="6">
    <location>
        <begin position="247"/>
        <end position="266"/>
    </location>
</feature>
<comment type="subcellular location">
    <subcellularLocation>
        <location evidence="1">Cell membrane</location>
        <topology evidence="1">Multi-pass membrane protein</topology>
    </subcellularLocation>
</comment>
<dbReference type="OrthoDB" id="9814001at2"/>
<feature type="transmembrane region" description="Helical" evidence="6">
    <location>
        <begin position="104"/>
        <end position="127"/>
    </location>
</feature>
<proteinExistence type="predicted"/>
<dbReference type="SUPFAM" id="SSF103473">
    <property type="entry name" value="MFS general substrate transporter"/>
    <property type="match status" value="1"/>
</dbReference>
<dbReference type="EMBL" id="RBVX01000037">
    <property type="protein sequence ID" value="RSL30441.1"/>
    <property type="molecule type" value="Genomic_DNA"/>
</dbReference>
<evidence type="ECO:0000256" key="2">
    <source>
        <dbReference type="ARBA" id="ARBA00022448"/>
    </source>
</evidence>
<dbReference type="RefSeq" id="WP_125560637.1">
    <property type="nucleotide sequence ID" value="NZ_RBVX01000037.1"/>
</dbReference>
<evidence type="ECO:0000256" key="4">
    <source>
        <dbReference type="ARBA" id="ARBA00022989"/>
    </source>
</evidence>
<dbReference type="PANTHER" id="PTHR23531">
    <property type="entry name" value="QUINOLENE RESISTANCE PROTEIN NORA"/>
    <property type="match status" value="1"/>
</dbReference>
<dbReference type="Gene3D" id="1.20.1250.20">
    <property type="entry name" value="MFS general substrate transporter like domains"/>
    <property type="match status" value="1"/>
</dbReference>
<dbReference type="GO" id="GO:0005886">
    <property type="term" value="C:plasma membrane"/>
    <property type="evidence" value="ECO:0007669"/>
    <property type="project" value="UniProtKB-SubCell"/>
</dbReference>
<dbReference type="PANTHER" id="PTHR23531:SF2">
    <property type="entry name" value="PERMEASE"/>
    <property type="match status" value="1"/>
</dbReference>